<dbReference type="PANTHER" id="PTHR13282:SF6">
    <property type="entry name" value="PROTEIN FAM32A"/>
    <property type="match status" value="1"/>
</dbReference>
<feature type="compositionally biased region" description="Basic and acidic residues" evidence="1">
    <location>
        <begin position="61"/>
        <end position="77"/>
    </location>
</feature>
<dbReference type="GO" id="GO:0005730">
    <property type="term" value="C:nucleolus"/>
    <property type="evidence" value="ECO:0007669"/>
    <property type="project" value="TreeGrafter"/>
</dbReference>
<dbReference type="PANTHER" id="PTHR13282">
    <property type="entry name" value="PROTEIN FAM32A"/>
    <property type="match status" value="1"/>
</dbReference>
<dbReference type="EMBL" id="HBHR01020458">
    <property type="protein sequence ID" value="CAD9871876.1"/>
    <property type="molecule type" value="Transcribed_RNA"/>
</dbReference>
<feature type="compositionally biased region" description="Basic residues" evidence="1">
    <location>
        <begin position="18"/>
        <end position="32"/>
    </location>
</feature>
<dbReference type="AlphaFoldDB" id="A0A7S2V474"/>
<name>A0A7S2V474_9STRA</name>
<feature type="compositionally biased region" description="Basic and acidic residues" evidence="1">
    <location>
        <begin position="33"/>
        <end position="52"/>
    </location>
</feature>
<proteinExistence type="predicted"/>
<gene>
    <name evidence="2" type="ORF">FJAP1339_LOCUS10403</name>
</gene>
<dbReference type="Pfam" id="PF08555">
    <property type="entry name" value="FAM32A"/>
    <property type="match status" value="1"/>
</dbReference>
<dbReference type="InterPro" id="IPR013865">
    <property type="entry name" value="FAM32A"/>
</dbReference>
<sequence>MDSAYSNVLGGKLNLKGKGLKSKKKKGKKKRQKDFLIEKSEVQRQEEKREPQDETFGMTKAQKEQLERAKALDKQKAENVAGKSYRARIEELNEALAMIPEHNDIPRVSAAGNG</sequence>
<reference evidence="2" key="1">
    <citation type="submission" date="2021-01" db="EMBL/GenBank/DDBJ databases">
        <authorList>
            <person name="Corre E."/>
            <person name="Pelletier E."/>
            <person name="Niang G."/>
            <person name="Scheremetjew M."/>
            <person name="Finn R."/>
            <person name="Kale V."/>
            <person name="Holt S."/>
            <person name="Cochrane G."/>
            <person name="Meng A."/>
            <person name="Brown T."/>
            <person name="Cohen L."/>
        </authorList>
    </citation>
    <scope>NUCLEOTIDE SEQUENCE</scope>
    <source>
        <strain evidence="2">CCMP1661</strain>
    </source>
</reference>
<organism evidence="2">
    <name type="scientific">Fibrocapsa japonica</name>
    <dbReference type="NCBI Taxonomy" id="94617"/>
    <lineage>
        <taxon>Eukaryota</taxon>
        <taxon>Sar</taxon>
        <taxon>Stramenopiles</taxon>
        <taxon>Ochrophyta</taxon>
        <taxon>Raphidophyceae</taxon>
        <taxon>Chattonellales</taxon>
        <taxon>Chattonellaceae</taxon>
        <taxon>Fibrocapsa</taxon>
    </lineage>
</organism>
<protein>
    <submittedName>
        <fullName evidence="2">Uncharacterized protein</fullName>
    </submittedName>
</protein>
<accession>A0A7S2V474</accession>
<feature type="region of interest" description="Disordered" evidence="1">
    <location>
        <begin position="1"/>
        <end position="82"/>
    </location>
</feature>
<evidence type="ECO:0000313" key="2">
    <source>
        <dbReference type="EMBL" id="CAD9871876.1"/>
    </source>
</evidence>
<evidence type="ECO:0000256" key="1">
    <source>
        <dbReference type="SAM" id="MobiDB-lite"/>
    </source>
</evidence>